<sequence>MKKSVLSGLVVGALCSVSLSAVAADTPSSVESERPNILFIMSDDHAVQALSAYGHPISKLAPTPNIDRIAENGAIFERSYVTNSLCGPSRAAMLTGKFGHENGFTYNGQVFDGNQFNWANTLQDAGYTTAMIGKWHINRIPNGFKFDHWDILNDQGEYYNPDFITSDGVTMEMGYTTDIITTKSLNWLENSRDKTKPFALLMHHKAPHRNWMPAPRHTQTFENTEFPLPENFFDNYDNRQAASNQTMTIAHHTQDGHDLKMTVAEDSGEWREDIWPHLLARLTPEQRAKWDAAYQARNDEMNRYEAKWTEQEMAEWKYQRYMQDYLATIIAVDESVGQVLDYLEEAGLSENTLVVYTSDQGFFLGEHGFYDKRFMYEESFSTPLVMQLPGVIEKGIVIDELVQNIDYAPTFLDIADVKVNEKLHGQSLKPLLAGEEATEWREALYYHYYEFPGFHDVARHYGVSDGRYKLIHFYHPNDEWEFYDLSADPSEMNNAIDSPEYQAEIKRLREQLANLQKQYDVPPIEEWKDADLMRQPNPSLESLFPESFK</sequence>
<feature type="signal peptide" evidence="3">
    <location>
        <begin position="1"/>
        <end position="23"/>
    </location>
</feature>
<dbReference type="InterPro" id="IPR024607">
    <property type="entry name" value="Sulfatase_CS"/>
</dbReference>
<dbReference type="PROSITE" id="PS00523">
    <property type="entry name" value="SULFATASE_1"/>
    <property type="match status" value="1"/>
</dbReference>
<feature type="chain" id="PRO_5008676357" evidence="3">
    <location>
        <begin position="24"/>
        <end position="549"/>
    </location>
</feature>
<evidence type="ECO:0000259" key="4">
    <source>
        <dbReference type="Pfam" id="PF16347"/>
    </source>
</evidence>
<keyword evidence="3" id="KW-0732">Signal</keyword>
<evidence type="ECO:0000256" key="2">
    <source>
        <dbReference type="ARBA" id="ARBA00022801"/>
    </source>
</evidence>
<evidence type="ECO:0000256" key="1">
    <source>
        <dbReference type="ARBA" id="ARBA00008779"/>
    </source>
</evidence>
<dbReference type="SUPFAM" id="SSF53649">
    <property type="entry name" value="Alkaline phosphatase-like"/>
    <property type="match status" value="1"/>
</dbReference>
<feature type="domain" description="N-sulphoglucosamine sulphohydrolase C-terminal" evidence="4">
    <location>
        <begin position="365"/>
        <end position="518"/>
    </location>
</feature>
<dbReference type="GO" id="GO:0047753">
    <property type="term" value="F:choline-sulfatase activity"/>
    <property type="evidence" value="ECO:0007669"/>
    <property type="project" value="UniProtKB-EC"/>
</dbReference>
<dbReference type="AlphaFoldDB" id="A0A1C3J8E9"/>
<dbReference type="InterPro" id="IPR032506">
    <property type="entry name" value="SGSH_C"/>
</dbReference>
<dbReference type="Proteomes" id="UP000092819">
    <property type="component" value="Unassembled WGS sequence"/>
</dbReference>
<gene>
    <name evidence="5" type="primary">betC_2</name>
    <name evidence="5" type="ORF">VCE7224_00042</name>
</gene>
<dbReference type="EC" id="3.1.6.6" evidence="5"/>
<accession>A0A1C3J8E9</accession>
<dbReference type="RefSeq" id="WP_065675158.1">
    <property type="nucleotide sequence ID" value="NZ_AP025463.1"/>
</dbReference>
<dbReference type="Pfam" id="PF01663">
    <property type="entry name" value="Phosphodiest"/>
    <property type="match status" value="1"/>
</dbReference>
<dbReference type="PANTHER" id="PTHR43108">
    <property type="entry name" value="N-ACETYLGLUCOSAMINE-6-SULFATASE FAMILY MEMBER"/>
    <property type="match status" value="1"/>
</dbReference>
<reference evidence="6" key="1">
    <citation type="submission" date="2016-06" db="EMBL/GenBank/DDBJ databases">
        <authorList>
            <person name="Rodrigo-Torres L."/>
            <person name="Arahal D.R."/>
        </authorList>
    </citation>
    <scope>NUCLEOTIDE SEQUENCE [LARGE SCALE GENOMIC DNA]</scope>
    <source>
        <strain evidence="6">CECT 7224</strain>
    </source>
</reference>
<organism evidence="5 6">
    <name type="scientific">Vibrio celticus</name>
    <dbReference type="NCBI Taxonomy" id="446372"/>
    <lineage>
        <taxon>Bacteria</taxon>
        <taxon>Pseudomonadati</taxon>
        <taxon>Pseudomonadota</taxon>
        <taxon>Gammaproteobacteria</taxon>
        <taxon>Vibrionales</taxon>
        <taxon>Vibrionaceae</taxon>
        <taxon>Vibrio</taxon>
    </lineage>
</organism>
<keyword evidence="2 5" id="KW-0378">Hydrolase</keyword>
<dbReference type="InterPro" id="IPR002591">
    <property type="entry name" value="Phosphodiest/P_Trfase"/>
</dbReference>
<evidence type="ECO:0000313" key="6">
    <source>
        <dbReference type="Proteomes" id="UP000092819"/>
    </source>
</evidence>
<keyword evidence="6" id="KW-1185">Reference proteome</keyword>
<dbReference type="EMBL" id="FLQZ01000001">
    <property type="protein sequence ID" value="SBT11326.1"/>
    <property type="molecule type" value="Genomic_DNA"/>
</dbReference>
<comment type="similarity">
    <text evidence="1">Belongs to the sulfatase family.</text>
</comment>
<evidence type="ECO:0000313" key="5">
    <source>
        <dbReference type="EMBL" id="SBT11326.1"/>
    </source>
</evidence>
<dbReference type="PROSITE" id="PS00149">
    <property type="entry name" value="SULFATASE_2"/>
    <property type="match status" value="1"/>
</dbReference>
<dbReference type="Gene3D" id="3.40.720.10">
    <property type="entry name" value="Alkaline Phosphatase, subunit A"/>
    <property type="match status" value="1"/>
</dbReference>
<name>A0A1C3J8E9_9VIBR</name>
<protein>
    <submittedName>
        <fullName evidence="5">Choline-sulfatase</fullName>
        <ecNumber evidence="5">3.1.6.6</ecNumber>
    </submittedName>
</protein>
<dbReference type="PANTHER" id="PTHR43108:SF6">
    <property type="entry name" value="N-SULPHOGLUCOSAMINE SULPHOHYDROLASE"/>
    <property type="match status" value="1"/>
</dbReference>
<evidence type="ECO:0000256" key="3">
    <source>
        <dbReference type="SAM" id="SignalP"/>
    </source>
</evidence>
<proteinExistence type="inferred from homology"/>
<dbReference type="InterPro" id="IPR017850">
    <property type="entry name" value="Alkaline_phosphatase_core_sf"/>
</dbReference>
<dbReference type="CDD" id="cd16031">
    <property type="entry name" value="G6S_like"/>
    <property type="match status" value="1"/>
</dbReference>
<dbReference type="Pfam" id="PF16347">
    <property type="entry name" value="SGSH_C"/>
    <property type="match status" value="1"/>
</dbReference>